<dbReference type="AlphaFoldDB" id="A0A412RQU7"/>
<name>A0A412RQU7_9FIRM</name>
<dbReference type="RefSeq" id="WP_117993479.1">
    <property type="nucleotide sequence ID" value="NZ_QRXR01000008.1"/>
</dbReference>
<accession>A0A412RQU7</accession>
<sequence>MGLIDADKLIEDIHKRNYISKALSEIFETIIDEQPIAFSMGAKPIDNFVDPFKSRTATENNLVEENAEQLTVNDIDKVVKQLEDERELSYADFDKYVEEVSPCLDAEYDDSFQRGLERAIKIIKAGGING</sequence>
<gene>
    <name evidence="1" type="ORF">DWW89_06480</name>
</gene>
<organism evidence="1 2">
    <name type="scientific">Agathobacter rectalis</name>
    <dbReference type="NCBI Taxonomy" id="39491"/>
    <lineage>
        <taxon>Bacteria</taxon>
        <taxon>Bacillati</taxon>
        <taxon>Bacillota</taxon>
        <taxon>Clostridia</taxon>
        <taxon>Lachnospirales</taxon>
        <taxon>Lachnospiraceae</taxon>
        <taxon>Agathobacter</taxon>
    </lineage>
</organism>
<comment type="caution">
    <text evidence="1">The sequence shown here is derived from an EMBL/GenBank/DDBJ whole genome shotgun (WGS) entry which is preliminary data.</text>
</comment>
<reference evidence="1 2" key="1">
    <citation type="submission" date="2018-08" db="EMBL/GenBank/DDBJ databases">
        <title>A genome reference for cultivated species of the human gut microbiota.</title>
        <authorList>
            <person name="Zou Y."/>
            <person name="Xue W."/>
            <person name="Luo G."/>
        </authorList>
    </citation>
    <scope>NUCLEOTIDE SEQUENCE [LARGE SCALE GENOMIC DNA]</scope>
    <source>
        <strain evidence="1 2">AF17-27</strain>
    </source>
</reference>
<proteinExistence type="predicted"/>
<evidence type="ECO:0000313" key="2">
    <source>
        <dbReference type="Proteomes" id="UP000283765"/>
    </source>
</evidence>
<dbReference type="EMBL" id="QRXR01000008">
    <property type="protein sequence ID" value="RGU26085.1"/>
    <property type="molecule type" value="Genomic_DNA"/>
</dbReference>
<dbReference type="Proteomes" id="UP000283765">
    <property type="component" value="Unassembled WGS sequence"/>
</dbReference>
<protein>
    <submittedName>
        <fullName evidence="1">Uncharacterized protein</fullName>
    </submittedName>
</protein>
<evidence type="ECO:0000313" key="1">
    <source>
        <dbReference type="EMBL" id="RGU26085.1"/>
    </source>
</evidence>